<evidence type="ECO:0000256" key="4">
    <source>
        <dbReference type="ARBA" id="ARBA00022692"/>
    </source>
</evidence>
<dbReference type="PANTHER" id="PTHR12137">
    <property type="entry name" value="CARBOHYDRATE SULFOTRANSFERASE"/>
    <property type="match status" value="1"/>
</dbReference>
<evidence type="ECO:0000313" key="11">
    <source>
        <dbReference type="Proteomes" id="UP000747542"/>
    </source>
</evidence>
<sequence>MTLSFLRRVNVLGCRSIIRNGILFTLLSSVLCLLALVLLGLVSVQTLKLQLLTVDQETRDVRQHSARQTVNVSDSVSGEEKIRPHVHLQSANVTDSIDNKREFVTVDTVDVENTIPRRVSNLHPKQYHKDEVHMPASSWAASTSWVKNLLLLAGKKKVDSGVHPLSRKIYAQPTDPAERERHLKNSMKMMIVRHPLERILSAYRDKMLRVRNPKGKFETMQKKIARGYVDLSTNTSATNLTQPTFTQFLLKVKDDIKKAWKSGDNKINMHWRPFWLTCAPCHLTYDVIAHVETLNMDQEFIIRELGLQDHLLNLYTHASNFDVYNKTSEATRHYYSQVPLSLLKDIVNYYRYDFNLYGYSPDPYFELARAD</sequence>
<evidence type="ECO:0000256" key="6">
    <source>
        <dbReference type="ARBA" id="ARBA00023034"/>
    </source>
</evidence>
<keyword evidence="8 9" id="KW-0325">Glycoprotein</keyword>
<dbReference type="InterPro" id="IPR018011">
    <property type="entry name" value="Carb_sulfotrans_8-10"/>
</dbReference>
<evidence type="ECO:0000256" key="1">
    <source>
        <dbReference type="ARBA" id="ARBA00004323"/>
    </source>
</evidence>
<comment type="caution">
    <text evidence="10">The sequence shown here is derived from an EMBL/GenBank/DDBJ whole genome shotgun (WGS) entry which is preliminary data.</text>
</comment>
<keyword evidence="11" id="KW-1185">Reference proteome</keyword>
<keyword evidence="4 9" id="KW-0812">Transmembrane</keyword>
<dbReference type="EC" id="2.8.2.-" evidence="9"/>
<dbReference type="PANTHER" id="PTHR12137:SF63">
    <property type="entry name" value="CARBOHYDRATE SULFOTRANSFERASE"/>
    <property type="match status" value="1"/>
</dbReference>
<evidence type="ECO:0000256" key="9">
    <source>
        <dbReference type="RuleBase" id="RU364020"/>
    </source>
</evidence>
<name>A0A8J5JPP6_HOMAM</name>
<evidence type="ECO:0000313" key="10">
    <source>
        <dbReference type="EMBL" id="KAG7156969.1"/>
    </source>
</evidence>
<keyword evidence="9" id="KW-0735">Signal-anchor</keyword>
<keyword evidence="5 9" id="KW-1133">Transmembrane helix</keyword>
<reference evidence="10" key="1">
    <citation type="journal article" date="2021" name="Sci. Adv.">
        <title>The American lobster genome reveals insights on longevity, neural, and immune adaptations.</title>
        <authorList>
            <person name="Polinski J.M."/>
            <person name="Zimin A.V."/>
            <person name="Clark K.F."/>
            <person name="Kohn A.B."/>
            <person name="Sadowski N."/>
            <person name="Timp W."/>
            <person name="Ptitsyn A."/>
            <person name="Khanna P."/>
            <person name="Romanova D.Y."/>
            <person name="Williams P."/>
            <person name="Greenwood S.J."/>
            <person name="Moroz L.L."/>
            <person name="Walt D.R."/>
            <person name="Bodnar A.G."/>
        </authorList>
    </citation>
    <scope>NUCLEOTIDE SEQUENCE</scope>
    <source>
        <strain evidence="10">GMGI-L3</strain>
    </source>
</reference>
<dbReference type="Pfam" id="PF03567">
    <property type="entry name" value="Sulfotransfer_2"/>
    <property type="match status" value="1"/>
</dbReference>
<evidence type="ECO:0000256" key="5">
    <source>
        <dbReference type="ARBA" id="ARBA00022989"/>
    </source>
</evidence>
<evidence type="ECO:0000256" key="7">
    <source>
        <dbReference type="ARBA" id="ARBA00023136"/>
    </source>
</evidence>
<evidence type="ECO:0000256" key="3">
    <source>
        <dbReference type="ARBA" id="ARBA00022679"/>
    </source>
</evidence>
<evidence type="ECO:0000256" key="8">
    <source>
        <dbReference type="ARBA" id="ARBA00023180"/>
    </source>
</evidence>
<accession>A0A8J5JPP6</accession>
<dbReference type="Proteomes" id="UP000747542">
    <property type="component" value="Unassembled WGS sequence"/>
</dbReference>
<feature type="transmembrane region" description="Helical" evidence="9">
    <location>
        <begin position="21"/>
        <end position="42"/>
    </location>
</feature>
<dbReference type="AlphaFoldDB" id="A0A8J5JPP6"/>
<keyword evidence="3 9" id="KW-0808">Transferase</keyword>
<keyword evidence="7 9" id="KW-0472">Membrane</keyword>
<comment type="similarity">
    <text evidence="2 9">Belongs to the sulfotransferase 2 family.</text>
</comment>
<keyword evidence="6 9" id="KW-0333">Golgi apparatus</keyword>
<keyword evidence="9" id="KW-0119">Carbohydrate metabolism</keyword>
<gene>
    <name evidence="10" type="primary">Chst14-L3</name>
    <name evidence="10" type="ORF">Hamer_G015903</name>
</gene>
<comment type="subcellular location">
    <subcellularLocation>
        <location evidence="1 9">Golgi apparatus membrane</location>
        <topology evidence="1 9">Single-pass type II membrane protein</topology>
    </subcellularLocation>
</comment>
<organism evidence="10 11">
    <name type="scientific">Homarus americanus</name>
    <name type="common">American lobster</name>
    <dbReference type="NCBI Taxonomy" id="6706"/>
    <lineage>
        <taxon>Eukaryota</taxon>
        <taxon>Metazoa</taxon>
        <taxon>Ecdysozoa</taxon>
        <taxon>Arthropoda</taxon>
        <taxon>Crustacea</taxon>
        <taxon>Multicrustacea</taxon>
        <taxon>Malacostraca</taxon>
        <taxon>Eumalacostraca</taxon>
        <taxon>Eucarida</taxon>
        <taxon>Decapoda</taxon>
        <taxon>Pleocyemata</taxon>
        <taxon>Astacidea</taxon>
        <taxon>Nephropoidea</taxon>
        <taxon>Nephropidae</taxon>
        <taxon>Homarus</taxon>
    </lineage>
</organism>
<dbReference type="GO" id="GO:0016051">
    <property type="term" value="P:carbohydrate biosynthetic process"/>
    <property type="evidence" value="ECO:0007669"/>
    <property type="project" value="InterPro"/>
</dbReference>
<protein>
    <recommendedName>
        <fullName evidence="9">Carbohydrate sulfotransferase</fullName>
        <ecNumber evidence="9">2.8.2.-</ecNumber>
    </recommendedName>
</protein>
<dbReference type="InterPro" id="IPR005331">
    <property type="entry name" value="Sulfotransferase"/>
</dbReference>
<proteinExistence type="inferred from homology"/>
<evidence type="ECO:0000256" key="2">
    <source>
        <dbReference type="ARBA" id="ARBA00006339"/>
    </source>
</evidence>
<dbReference type="EMBL" id="JAHLQT010038275">
    <property type="protein sequence ID" value="KAG7156969.1"/>
    <property type="molecule type" value="Genomic_DNA"/>
</dbReference>
<dbReference type="GO" id="GO:0000139">
    <property type="term" value="C:Golgi membrane"/>
    <property type="evidence" value="ECO:0007669"/>
    <property type="project" value="UniProtKB-SubCell"/>
</dbReference>
<dbReference type="GO" id="GO:0008146">
    <property type="term" value="F:sulfotransferase activity"/>
    <property type="evidence" value="ECO:0007669"/>
    <property type="project" value="InterPro"/>
</dbReference>